<accession>A0A8S3XA96</accession>
<dbReference type="AlphaFoldDB" id="A0A8S3XA96"/>
<evidence type="ECO:0000313" key="4">
    <source>
        <dbReference type="Proteomes" id="UP000691718"/>
    </source>
</evidence>
<dbReference type="Pfam" id="PF13843">
    <property type="entry name" value="DDE_Tnp_1_7"/>
    <property type="match status" value="1"/>
</dbReference>
<reference evidence="3" key="1">
    <citation type="submission" date="2021-04" db="EMBL/GenBank/DDBJ databases">
        <authorList>
            <person name="Tunstrom K."/>
        </authorList>
    </citation>
    <scope>NUCLEOTIDE SEQUENCE</scope>
</reference>
<dbReference type="OrthoDB" id="5876240at2759"/>
<keyword evidence="4" id="KW-1185">Reference proteome</keyword>
<dbReference type="PANTHER" id="PTHR46599">
    <property type="entry name" value="PIGGYBAC TRANSPOSABLE ELEMENT-DERIVED PROTEIN 4"/>
    <property type="match status" value="1"/>
</dbReference>
<evidence type="ECO:0000259" key="2">
    <source>
        <dbReference type="Pfam" id="PF13843"/>
    </source>
</evidence>
<gene>
    <name evidence="3" type="ORF">PAPOLLO_LOCUS15031</name>
</gene>
<dbReference type="InterPro" id="IPR029526">
    <property type="entry name" value="PGBD"/>
</dbReference>
<comment type="caution">
    <text evidence="3">The sequence shown here is derived from an EMBL/GenBank/DDBJ whole genome shotgun (WGS) entry which is preliminary data.</text>
</comment>
<evidence type="ECO:0000313" key="3">
    <source>
        <dbReference type="EMBL" id="CAG5008187.1"/>
    </source>
</evidence>
<dbReference type="EMBL" id="CAJQZP010001011">
    <property type="protein sequence ID" value="CAG5008187.1"/>
    <property type="molecule type" value="Genomic_DNA"/>
</dbReference>
<protein>
    <submittedName>
        <fullName evidence="3">(apollo) hypothetical protein</fullName>
    </submittedName>
</protein>
<evidence type="ECO:0000256" key="1">
    <source>
        <dbReference type="SAM" id="MobiDB-lite"/>
    </source>
</evidence>
<feature type="region of interest" description="Disordered" evidence="1">
    <location>
        <begin position="1"/>
        <end position="85"/>
    </location>
</feature>
<feature type="compositionally biased region" description="Polar residues" evidence="1">
    <location>
        <begin position="71"/>
        <end position="80"/>
    </location>
</feature>
<dbReference type="PANTHER" id="PTHR46599:SF3">
    <property type="entry name" value="PIGGYBAC TRANSPOSABLE ELEMENT-DERIVED PROTEIN 4"/>
    <property type="match status" value="1"/>
</dbReference>
<dbReference type="Proteomes" id="UP000691718">
    <property type="component" value="Unassembled WGS sequence"/>
</dbReference>
<name>A0A8S3XA96_PARAO</name>
<feature type="domain" description="PiggyBac transposable element-derived protein" evidence="2">
    <location>
        <begin position="129"/>
        <end position="322"/>
    </location>
</feature>
<feature type="compositionally biased region" description="Basic and acidic residues" evidence="1">
    <location>
        <begin position="1"/>
        <end position="13"/>
    </location>
</feature>
<sequence length="338" mass="39103">MIQKDDPDFRPSTEDDDDSSESYSGNEAWNPPDTSRRMSTFSEDQLPALPNIQRRRTPRSRTMPPDDIANLPSTYGTTSEEIPESEWVKQKIENIEWDMPTADDPEPIPYTVPFSGMKDIYTGILTTANPIEYFELFLTRDIVELIVEQTNLFATQNLLSNDDVGPQARAHSWYPVTADEMIKFLALIGWMGLVKLSAIKDYWRVHKLYGIPLARTVMPRNRFELILKYLHFSDNTEADTEDRLCKIRDVLDKFIENYKKMYTPGENICVDESLIPWRGRLIFRQYIPNKAAKYGIKVFKLCTEKGYTWNLYVYCGKSKEKEVDVSEKNGYDSCSSSS</sequence>
<proteinExistence type="predicted"/>
<organism evidence="3 4">
    <name type="scientific">Parnassius apollo</name>
    <name type="common">Apollo butterfly</name>
    <name type="synonym">Papilio apollo</name>
    <dbReference type="NCBI Taxonomy" id="110799"/>
    <lineage>
        <taxon>Eukaryota</taxon>
        <taxon>Metazoa</taxon>
        <taxon>Ecdysozoa</taxon>
        <taxon>Arthropoda</taxon>
        <taxon>Hexapoda</taxon>
        <taxon>Insecta</taxon>
        <taxon>Pterygota</taxon>
        <taxon>Neoptera</taxon>
        <taxon>Endopterygota</taxon>
        <taxon>Lepidoptera</taxon>
        <taxon>Glossata</taxon>
        <taxon>Ditrysia</taxon>
        <taxon>Papilionoidea</taxon>
        <taxon>Papilionidae</taxon>
        <taxon>Parnassiinae</taxon>
        <taxon>Parnassini</taxon>
        <taxon>Parnassius</taxon>
        <taxon>Parnassius</taxon>
    </lineage>
</organism>